<feature type="binding site" evidence="3">
    <location>
        <position position="172"/>
    </location>
    <ligand>
        <name>Cu cation</name>
        <dbReference type="ChEBI" id="CHEBI:23378"/>
    </ligand>
</feature>
<evidence type="ECO:0000256" key="2">
    <source>
        <dbReference type="ARBA" id="ARBA00023008"/>
    </source>
</evidence>
<dbReference type="Gene3D" id="3.40.30.10">
    <property type="entry name" value="Glutaredoxin"/>
    <property type="match status" value="1"/>
</dbReference>
<dbReference type="InterPro" id="IPR003782">
    <property type="entry name" value="SCO1/SenC"/>
</dbReference>
<dbReference type="PANTHER" id="PTHR12151:SF25">
    <property type="entry name" value="LINALOOL DEHYDRATASE_ISOMERASE DOMAIN-CONTAINING PROTEIN"/>
    <property type="match status" value="1"/>
</dbReference>
<dbReference type="SUPFAM" id="SSF52833">
    <property type="entry name" value="Thioredoxin-like"/>
    <property type="match status" value="1"/>
</dbReference>
<dbReference type="Pfam" id="PF02630">
    <property type="entry name" value="SCO1-SenC"/>
    <property type="match status" value="1"/>
</dbReference>
<keyword evidence="4" id="KW-1015">Disulfide bond</keyword>
<accession>A0A8J7Q0Q1</accession>
<sequence length="206" mass="23214">MRFIVFMIGLICIGSAGWLGYIYTHNSEPLGADTPVIVFQEKEYGIPHIGGAFSLIDQDGHPRTDADFKGKILLVYFGYSFCPDICPSALYNMSQTLEALGPLAKEIQPLFITIDPTRDTVGHLARYRENYYPNFVMLTGSEEQIQKVMKAYKVHGAKVSPDGTTTEYLMDHSSIIYIMDRQGRFIAHFNHLTSPKELKDALIKIL</sequence>
<evidence type="ECO:0000256" key="3">
    <source>
        <dbReference type="PIRSR" id="PIRSR603782-1"/>
    </source>
</evidence>
<name>A0A8J7Q0Q1_9PROT</name>
<feature type="disulfide bond" description="Redox-active" evidence="4">
    <location>
        <begin position="82"/>
        <end position="86"/>
    </location>
</feature>
<gene>
    <name evidence="5" type="ORF">J0H12_04705</name>
</gene>
<dbReference type="Proteomes" id="UP000664414">
    <property type="component" value="Unassembled WGS sequence"/>
</dbReference>
<organism evidence="5 6">
    <name type="scientific">Candidatus Paracaedimonas acanthamoebae</name>
    <dbReference type="NCBI Taxonomy" id="244581"/>
    <lineage>
        <taxon>Bacteria</taxon>
        <taxon>Pseudomonadati</taxon>
        <taxon>Pseudomonadota</taxon>
        <taxon>Alphaproteobacteria</taxon>
        <taxon>Holosporales</taxon>
        <taxon>Caedimonadaceae</taxon>
        <taxon>Candidatus Paracaedimonas</taxon>
    </lineage>
</organism>
<dbReference type="AlphaFoldDB" id="A0A8J7Q0Q1"/>
<feature type="binding site" evidence="3">
    <location>
        <position position="82"/>
    </location>
    <ligand>
        <name>Cu cation</name>
        <dbReference type="ChEBI" id="CHEBI:23378"/>
    </ligand>
</feature>
<reference evidence="5" key="1">
    <citation type="submission" date="2021-02" db="EMBL/GenBank/DDBJ databases">
        <title>Thiocyanate and organic carbon inputs drive convergent selection for specific autotrophic Afipia and Thiobacillus strains within complex microbiomes.</title>
        <authorList>
            <person name="Huddy R.J."/>
            <person name="Sachdeva R."/>
            <person name="Kadzinga F."/>
            <person name="Kantor R.S."/>
            <person name="Harrison S.T.L."/>
            <person name="Banfield J.F."/>
        </authorList>
    </citation>
    <scope>NUCLEOTIDE SEQUENCE</scope>
    <source>
        <strain evidence="5">SCN18_10_11_15_R4_P_38_20</strain>
    </source>
</reference>
<evidence type="ECO:0000256" key="4">
    <source>
        <dbReference type="PIRSR" id="PIRSR603782-2"/>
    </source>
</evidence>
<comment type="caution">
    <text evidence="5">The sequence shown here is derived from an EMBL/GenBank/DDBJ whole genome shotgun (WGS) entry which is preliminary data.</text>
</comment>
<evidence type="ECO:0000313" key="6">
    <source>
        <dbReference type="Proteomes" id="UP000664414"/>
    </source>
</evidence>
<evidence type="ECO:0000256" key="1">
    <source>
        <dbReference type="ARBA" id="ARBA00010996"/>
    </source>
</evidence>
<protein>
    <submittedName>
        <fullName evidence="5">SCO family protein</fullName>
    </submittedName>
</protein>
<dbReference type="FunFam" id="3.40.30.10:FF:000013">
    <property type="entry name" value="Blast:Protein SCO1 homolog, mitochondrial"/>
    <property type="match status" value="1"/>
</dbReference>
<feature type="binding site" evidence="3">
    <location>
        <position position="86"/>
    </location>
    <ligand>
        <name>Cu cation</name>
        <dbReference type="ChEBI" id="CHEBI:23378"/>
    </ligand>
</feature>
<keyword evidence="3" id="KW-0479">Metal-binding</keyword>
<comment type="similarity">
    <text evidence="1">Belongs to the SCO1/2 family.</text>
</comment>
<dbReference type="GO" id="GO:0046872">
    <property type="term" value="F:metal ion binding"/>
    <property type="evidence" value="ECO:0007669"/>
    <property type="project" value="UniProtKB-KW"/>
</dbReference>
<dbReference type="PANTHER" id="PTHR12151">
    <property type="entry name" value="ELECTRON TRANSPORT PROTIN SCO1/SENC FAMILY MEMBER"/>
    <property type="match status" value="1"/>
</dbReference>
<dbReference type="EMBL" id="JAFKGL010000018">
    <property type="protein sequence ID" value="MBN9413206.1"/>
    <property type="molecule type" value="Genomic_DNA"/>
</dbReference>
<dbReference type="InterPro" id="IPR036249">
    <property type="entry name" value="Thioredoxin-like_sf"/>
</dbReference>
<keyword evidence="2 3" id="KW-0186">Copper</keyword>
<proteinExistence type="inferred from homology"/>
<evidence type="ECO:0000313" key="5">
    <source>
        <dbReference type="EMBL" id="MBN9413206.1"/>
    </source>
</evidence>
<dbReference type="CDD" id="cd02968">
    <property type="entry name" value="SCO"/>
    <property type="match status" value="1"/>
</dbReference>